<dbReference type="GO" id="GO:0015087">
    <property type="term" value="F:cobalt ion transmembrane transporter activity"/>
    <property type="evidence" value="ECO:0007669"/>
    <property type="project" value="UniProtKB-ARBA"/>
</dbReference>
<dbReference type="InterPro" id="IPR015856">
    <property type="entry name" value="ABC_transpr_CbiO/EcfA_su"/>
</dbReference>
<reference evidence="11" key="1">
    <citation type="submission" date="2015-05" db="EMBL/GenBank/DDBJ databases">
        <authorList>
            <person name="Urmite Genomes"/>
        </authorList>
    </citation>
    <scope>NUCLEOTIDE SEQUENCE [LARGE SCALE GENOMIC DNA]</scope>
    <source>
        <strain evidence="11">LF1</strain>
    </source>
</reference>
<gene>
    <name evidence="10" type="ORF">BN000_00103</name>
</gene>
<evidence type="ECO:0000256" key="2">
    <source>
        <dbReference type="ARBA" id="ARBA00005417"/>
    </source>
</evidence>
<evidence type="ECO:0000256" key="6">
    <source>
        <dbReference type="ARBA" id="ARBA00022840"/>
    </source>
</evidence>
<dbReference type="Gene3D" id="3.40.50.300">
    <property type="entry name" value="P-loop containing nucleotide triphosphate hydrolases"/>
    <property type="match status" value="1"/>
</dbReference>
<evidence type="ECO:0000313" key="11">
    <source>
        <dbReference type="Proteomes" id="UP000199087"/>
    </source>
</evidence>
<keyword evidence="4" id="KW-1003">Cell membrane</keyword>
<proteinExistence type="inferred from homology"/>
<name>A0A0U1NR56_9BACI</name>
<dbReference type="NCBIfam" id="TIGR04520">
    <property type="entry name" value="ECF_ATPase_1"/>
    <property type="match status" value="1"/>
</dbReference>
<dbReference type="Proteomes" id="UP000199087">
    <property type="component" value="Unassembled WGS sequence"/>
</dbReference>
<keyword evidence="6" id="KW-0067">ATP-binding</keyword>
<protein>
    <submittedName>
        <fullName evidence="10">ABC transporter-like protein</fullName>
    </submittedName>
</protein>
<dbReference type="CDD" id="cd03225">
    <property type="entry name" value="ABC_cobalt_CbiO_domain1"/>
    <property type="match status" value="1"/>
</dbReference>
<dbReference type="STRING" id="1499688.BN000_00103"/>
<dbReference type="SUPFAM" id="SSF52540">
    <property type="entry name" value="P-loop containing nucleoside triphosphate hydrolases"/>
    <property type="match status" value="1"/>
</dbReference>
<dbReference type="PANTHER" id="PTHR43553:SF24">
    <property type="entry name" value="ENERGY-COUPLING FACTOR TRANSPORTER ATP-BINDING PROTEIN ECFA1"/>
    <property type="match status" value="1"/>
</dbReference>
<dbReference type="PROSITE" id="PS50893">
    <property type="entry name" value="ABC_TRANSPORTER_2"/>
    <property type="match status" value="1"/>
</dbReference>
<dbReference type="GO" id="GO:0043190">
    <property type="term" value="C:ATP-binding cassette (ABC) transporter complex"/>
    <property type="evidence" value="ECO:0007669"/>
    <property type="project" value="TreeGrafter"/>
</dbReference>
<dbReference type="EMBL" id="CVRB01000001">
    <property type="protein sequence ID" value="CRK80222.1"/>
    <property type="molecule type" value="Genomic_DNA"/>
</dbReference>
<comment type="similarity">
    <text evidence="2">Belongs to the ABC transporter superfamily.</text>
</comment>
<dbReference type="GO" id="GO:0005524">
    <property type="term" value="F:ATP binding"/>
    <property type="evidence" value="ECO:0007669"/>
    <property type="project" value="UniProtKB-KW"/>
</dbReference>
<evidence type="ECO:0000259" key="9">
    <source>
        <dbReference type="PROSITE" id="PS50893"/>
    </source>
</evidence>
<keyword evidence="8" id="KW-0472">Membrane</keyword>
<evidence type="ECO:0000313" key="10">
    <source>
        <dbReference type="EMBL" id="CRK80222.1"/>
    </source>
</evidence>
<keyword evidence="7" id="KW-1278">Translocase</keyword>
<keyword evidence="11" id="KW-1185">Reference proteome</keyword>
<evidence type="ECO:0000256" key="8">
    <source>
        <dbReference type="ARBA" id="ARBA00023136"/>
    </source>
</evidence>
<comment type="subcellular location">
    <subcellularLocation>
        <location evidence="1">Cell membrane</location>
        <topology evidence="1">Peripheral membrane protein</topology>
    </subcellularLocation>
</comment>
<dbReference type="AlphaFoldDB" id="A0A0U1NR56"/>
<accession>A0A0U1NR56</accession>
<dbReference type="GO" id="GO:0042626">
    <property type="term" value="F:ATPase-coupled transmembrane transporter activity"/>
    <property type="evidence" value="ECO:0007669"/>
    <property type="project" value="TreeGrafter"/>
</dbReference>
<keyword evidence="5" id="KW-0547">Nucleotide-binding</keyword>
<dbReference type="InterPro" id="IPR017871">
    <property type="entry name" value="ABC_transporter-like_CS"/>
</dbReference>
<dbReference type="FunFam" id="3.40.50.300:FF:000224">
    <property type="entry name" value="Energy-coupling factor transporter ATP-binding protein EcfA"/>
    <property type="match status" value="1"/>
</dbReference>
<evidence type="ECO:0000256" key="4">
    <source>
        <dbReference type="ARBA" id="ARBA00022475"/>
    </source>
</evidence>
<dbReference type="PROSITE" id="PS00211">
    <property type="entry name" value="ABC_TRANSPORTER_1"/>
    <property type="match status" value="1"/>
</dbReference>
<dbReference type="InterPro" id="IPR003593">
    <property type="entry name" value="AAA+_ATPase"/>
</dbReference>
<feature type="domain" description="ABC transporter" evidence="9">
    <location>
        <begin position="5"/>
        <end position="242"/>
    </location>
</feature>
<evidence type="ECO:0000256" key="1">
    <source>
        <dbReference type="ARBA" id="ARBA00004202"/>
    </source>
</evidence>
<dbReference type="RefSeq" id="WP_090629443.1">
    <property type="nucleotide sequence ID" value="NZ_CVRB01000001.1"/>
</dbReference>
<dbReference type="OrthoDB" id="9784332at2"/>
<dbReference type="InterPro" id="IPR050095">
    <property type="entry name" value="ECF_ABC_transporter_ATP-bd"/>
</dbReference>
<evidence type="ECO:0000256" key="7">
    <source>
        <dbReference type="ARBA" id="ARBA00022967"/>
    </source>
</evidence>
<organism evidence="10 11">
    <name type="scientific">Neobacillus massiliamazoniensis</name>
    <dbReference type="NCBI Taxonomy" id="1499688"/>
    <lineage>
        <taxon>Bacteria</taxon>
        <taxon>Bacillati</taxon>
        <taxon>Bacillota</taxon>
        <taxon>Bacilli</taxon>
        <taxon>Bacillales</taxon>
        <taxon>Bacillaceae</taxon>
        <taxon>Neobacillus</taxon>
    </lineage>
</organism>
<dbReference type="InterPro" id="IPR030947">
    <property type="entry name" value="EcfA_1"/>
</dbReference>
<evidence type="ECO:0000256" key="5">
    <source>
        <dbReference type="ARBA" id="ARBA00022741"/>
    </source>
</evidence>
<dbReference type="InterPro" id="IPR027417">
    <property type="entry name" value="P-loop_NTPase"/>
</dbReference>
<sequence length="290" mass="32780">MEPILRIENVSFSYKINEKTTVSVLKDVSFSVFPGEYVAIIGHNGSGKSTLSKHLNGILTPESGDVWVHNLNTKELINKREIRKAVGMVFQHPDNQIVATIVEEDVAFGLENIGVPRDEMQKRIDDALNVVKMSEFRKRPPHHLSGGQKQRVAIAGVLAMHPDCIVFDEATSMLDSFGRKEVFQLMRKMNSMGMTIITVTHRMSEAAEANRIIVVEDGKIVMDGAPYEIFKYKEKLEQLQLDIPTISQLAEIIHNHHSDFSKDMIHEDELINEVKRLTNGISEKVRYAES</sequence>
<dbReference type="SMART" id="SM00382">
    <property type="entry name" value="AAA"/>
    <property type="match status" value="1"/>
</dbReference>
<dbReference type="NCBIfam" id="NF010167">
    <property type="entry name" value="PRK13648.1"/>
    <property type="match status" value="1"/>
</dbReference>
<dbReference type="PANTHER" id="PTHR43553">
    <property type="entry name" value="HEAVY METAL TRANSPORTER"/>
    <property type="match status" value="1"/>
</dbReference>
<evidence type="ECO:0000256" key="3">
    <source>
        <dbReference type="ARBA" id="ARBA00022448"/>
    </source>
</evidence>
<dbReference type="InterPro" id="IPR003439">
    <property type="entry name" value="ABC_transporter-like_ATP-bd"/>
</dbReference>
<dbReference type="Pfam" id="PF00005">
    <property type="entry name" value="ABC_tran"/>
    <property type="match status" value="1"/>
</dbReference>
<keyword evidence="3" id="KW-0813">Transport</keyword>
<dbReference type="GO" id="GO:0016887">
    <property type="term" value="F:ATP hydrolysis activity"/>
    <property type="evidence" value="ECO:0007669"/>
    <property type="project" value="InterPro"/>
</dbReference>